<dbReference type="Proteomes" id="UP000198672">
    <property type="component" value="Unassembled WGS sequence"/>
</dbReference>
<evidence type="ECO:0000256" key="2">
    <source>
        <dbReference type="ARBA" id="ARBA00022741"/>
    </source>
</evidence>
<feature type="domain" description="Protein kinase" evidence="6">
    <location>
        <begin position="36"/>
        <end position="296"/>
    </location>
</feature>
<evidence type="ECO:0000259" key="6">
    <source>
        <dbReference type="PROSITE" id="PS50011"/>
    </source>
</evidence>
<dbReference type="GO" id="GO:0005524">
    <property type="term" value="F:ATP binding"/>
    <property type="evidence" value="ECO:0007669"/>
    <property type="project" value="UniProtKB-KW"/>
</dbReference>
<evidence type="ECO:0000313" key="7">
    <source>
        <dbReference type="EMBL" id="SDX91458.1"/>
    </source>
</evidence>
<dbReference type="AlphaFoldDB" id="A0A1H3FM49"/>
<accession>A0A1H3FM49</accession>
<gene>
    <name evidence="7" type="ORF">SAMN05421644_11933</name>
</gene>
<dbReference type="PROSITE" id="PS50011">
    <property type="entry name" value="PROTEIN_KINASE_DOM"/>
    <property type="match status" value="1"/>
</dbReference>
<feature type="compositionally biased region" description="Low complexity" evidence="5">
    <location>
        <begin position="369"/>
        <end position="378"/>
    </location>
</feature>
<organism evidence="7 8">
    <name type="scientific">Allochromatium warmingii</name>
    <name type="common">Chromatium warmingii</name>
    <dbReference type="NCBI Taxonomy" id="61595"/>
    <lineage>
        <taxon>Bacteria</taxon>
        <taxon>Pseudomonadati</taxon>
        <taxon>Pseudomonadota</taxon>
        <taxon>Gammaproteobacteria</taxon>
        <taxon>Chromatiales</taxon>
        <taxon>Chromatiaceae</taxon>
        <taxon>Allochromatium</taxon>
    </lineage>
</organism>
<dbReference type="PANTHER" id="PTHR43289">
    <property type="entry name" value="MITOGEN-ACTIVATED PROTEIN KINASE KINASE KINASE 20-RELATED"/>
    <property type="match status" value="1"/>
</dbReference>
<keyword evidence="3 7" id="KW-0418">Kinase</keyword>
<dbReference type="Pfam" id="PF00069">
    <property type="entry name" value="Pkinase"/>
    <property type="match status" value="1"/>
</dbReference>
<dbReference type="Gene3D" id="1.10.510.10">
    <property type="entry name" value="Transferase(Phosphotransferase) domain 1"/>
    <property type="match status" value="1"/>
</dbReference>
<protein>
    <submittedName>
        <fullName evidence="7">Serine/threonine protein kinase</fullName>
    </submittedName>
</protein>
<keyword evidence="2" id="KW-0547">Nucleotide-binding</keyword>
<dbReference type="InterPro" id="IPR000719">
    <property type="entry name" value="Prot_kinase_dom"/>
</dbReference>
<dbReference type="Gene3D" id="3.30.200.20">
    <property type="entry name" value="Phosphorylase Kinase, domain 1"/>
    <property type="match status" value="1"/>
</dbReference>
<dbReference type="RefSeq" id="WP_091333553.1">
    <property type="nucleotide sequence ID" value="NZ_FNOW01000019.1"/>
</dbReference>
<evidence type="ECO:0000256" key="3">
    <source>
        <dbReference type="ARBA" id="ARBA00022777"/>
    </source>
</evidence>
<dbReference type="CDD" id="cd14014">
    <property type="entry name" value="STKc_PknB_like"/>
    <property type="match status" value="1"/>
</dbReference>
<feature type="region of interest" description="Disordered" evidence="5">
    <location>
        <begin position="369"/>
        <end position="432"/>
    </location>
</feature>
<evidence type="ECO:0000256" key="5">
    <source>
        <dbReference type="SAM" id="MobiDB-lite"/>
    </source>
</evidence>
<dbReference type="PANTHER" id="PTHR43289:SF34">
    <property type="entry name" value="SERINE_THREONINE-PROTEIN KINASE YBDM-RELATED"/>
    <property type="match status" value="1"/>
</dbReference>
<evidence type="ECO:0000313" key="8">
    <source>
        <dbReference type="Proteomes" id="UP000198672"/>
    </source>
</evidence>
<keyword evidence="7" id="KW-0723">Serine/threonine-protein kinase</keyword>
<dbReference type="EMBL" id="FNOW01000019">
    <property type="protein sequence ID" value="SDX91458.1"/>
    <property type="molecule type" value="Genomic_DNA"/>
</dbReference>
<reference evidence="8" key="1">
    <citation type="submission" date="2016-10" db="EMBL/GenBank/DDBJ databases">
        <authorList>
            <person name="Varghese N."/>
            <person name="Submissions S."/>
        </authorList>
    </citation>
    <scope>NUCLEOTIDE SEQUENCE [LARGE SCALE GENOMIC DNA]</scope>
    <source>
        <strain evidence="8">DSM 173</strain>
    </source>
</reference>
<dbReference type="SUPFAM" id="SSF56112">
    <property type="entry name" value="Protein kinase-like (PK-like)"/>
    <property type="match status" value="1"/>
</dbReference>
<dbReference type="GO" id="GO:0004674">
    <property type="term" value="F:protein serine/threonine kinase activity"/>
    <property type="evidence" value="ECO:0007669"/>
    <property type="project" value="UniProtKB-KW"/>
</dbReference>
<keyword evidence="1" id="KW-0808">Transferase</keyword>
<proteinExistence type="predicted"/>
<sequence>MTQADLSPSDATLKFTPTSIPVQDAIGPGTLLVNTYLVESRLGQGGMGEVYLARHVSLGTAHAIKVIRSAMTSDQQVMSLFYREAMVLRGVRHEAIVNYDGFVRDDQGRDYLVMEYVEGESLADRLKHGPLTTDEVLRLRDRLCSGLAEAHRRGAVHRDLSPDNVILQNGHIDSAKLIDFGLCKLTAPNQGTIIGTSFAGKYRYAAPEQFGLYGMEIDARTDIYSLGLIIVAAALGTPLDMGNSLSEAIHKRREVPDLSALPEHLRTPLALMLQPNPADRPSTIEALLDCWSQPLALHSAPPLPRSSDATVFIVPESSSSSPSSTVTSAAARRWPLLITGAGVVAALSGGAFYAFYWVPNLPSEPISAPTSTLTAPTPVTVPEPEPTPLPASTPKPDLPQPPPAPLVAETPPQPAPAPAPSTPPPPQPPQLDALIAAGQLDAAFALVETQLAEQQAIPTETLWTLAKQLHTSGRLDPAFAVLRSLAQANFGPALFALGEFYDPLYWSTTTSPLSKPNPERARAWYERAAAAGIVEARARLDALRSRGSN</sequence>
<dbReference type="STRING" id="61595.SAMN05421644_11933"/>
<dbReference type="InterPro" id="IPR011009">
    <property type="entry name" value="Kinase-like_dom_sf"/>
</dbReference>
<dbReference type="OrthoDB" id="9801841at2"/>
<evidence type="ECO:0000256" key="4">
    <source>
        <dbReference type="ARBA" id="ARBA00022840"/>
    </source>
</evidence>
<dbReference type="InterPro" id="IPR011990">
    <property type="entry name" value="TPR-like_helical_dom_sf"/>
</dbReference>
<keyword evidence="4" id="KW-0067">ATP-binding</keyword>
<name>A0A1H3FM49_ALLWA</name>
<dbReference type="Gene3D" id="1.25.40.10">
    <property type="entry name" value="Tetratricopeptide repeat domain"/>
    <property type="match status" value="1"/>
</dbReference>
<keyword evidence="8" id="KW-1185">Reference proteome</keyword>
<evidence type="ECO:0000256" key="1">
    <source>
        <dbReference type="ARBA" id="ARBA00022679"/>
    </source>
</evidence>
<feature type="compositionally biased region" description="Pro residues" evidence="5">
    <location>
        <begin position="379"/>
        <end position="429"/>
    </location>
</feature>